<comment type="caution">
    <text evidence="1">The sequence shown here is derived from an EMBL/GenBank/DDBJ whole genome shotgun (WGS) entry which is preliminary data.</text>
</comment>
<gene>
    <name evidence="1" type="ORF">HMPREF9460_03841</name>
</gene>
<name>A0A096B1Y0_FLAPL</name>
<dbReference type="HOGENOM" id="CLU_2329585_0_0_9"/>
<evidence type="ECO:0008006" key="3">
    <source>
        <dbReference type="Google" id="ProtNLM"/>
    </source>
</evidence>
<keyword evidence="2" id="KW-1185">Reference proteome</keyword>
<sequence>MSAKDYELLKKKSAAAGLSANAWLMAQLATNRPVLHWEAETWEAIRFMDEAGREINAIARDFNSGYGTAEQLRRAVHLLGAVYEQLYALRKKGYLHAA</sequence>
<evidence type="ECO:0000313" key="2">
    <source>
        <dbReference type="Proteomes" id="UP000029585"/>
    </source>
</evidence>
<protein>
    <recommendedName>
        <fullName evidence="3">Bacterial mobilisation domain-containing protein</fullName>
    </recommendedName>
</protein>
<dbReference type="PATRIC" id="fig|742738.3.peg.3953"/>
<dbReference type="Proteomes" id="UP000029585">
    <property type="component" value="Unassembled WGS sequence"/>
</dbReference>
<dbReference type="EMBL" id="ADLO01000115">
    <property type="protein sequence ID" value="KGF53100.1"/>
    <property type="molecule type" value="Genomic_DNA"/>
</dbReference>
<accession>A0A096B1Y0</accession>
<organism evidence="1 2">
    <name type="scientific">Flavonifractor plautii 1_3_50AFAA</name>
    <dbReference type="NCBI Taxonomy" id="742738"/>
    <lineage>
        <taxon>Bacteria</taxon>
        <taxon>Bacillati</taxon>
        <taxon>Bacillota</taxon>
        <taxon>Clostridia</taxon>
        <taxon>Eubacteriales</taxon>
        <taxon>Oscillospiraceae</taxon>
        <taxon>Flavonifractor</taxon>
    </lineage>
</organism>
<evidence type="ECO:0000313" key="1">
    <source>
        <dbReference type="EMBL" id="KGF53100.1"/>
    </source>
</evidence>
<reference evidence="1 2" key="1">
    <citation type="submission" date="2011-08" db="EMBL/GenBank/DDBJ databases">
        <title>The Genome Sequence of Clostridium orbiscindens 1_3_50AFAA.</title>
        <authorList>
            <consortium name="The Broad Institute Genome Sequencing Platform"/>
            <person name="Earl A."/>
            <person name="Ward D."/>
            <person name="Feldgarden M."/>
            <person name="Gevers D."/>
            <person name="Daigneault M."/>
            <person name="Strauss J."/>
            <person name="Allen-Vercoe E."/>
            <person name="Young S.K."/>
            <person name="Zeng Q."/>
            <person name="Gargeya S."/>
            <person name="Fitzgerald M."/>
            <person name="Haas B."/>
            <person name="Abouelleil A."/>
            <person name="Alvarado L."/>
            <person name="Arachchi H.M."/>
            <person name="Berlin A."/>
            <person name="Brown A."/>
            <person name="Chapman S.B."/>
            <person name="Chen Z."/>
            <person name="Dunbar C."/>
            <person name="Freedman E."/>
            <person name="Gearin G."/>
            <person name="Gellesch M."/>
            <person name="Goldberg J."/>
            <person name="Griggs A."/>
            <person name="Gujja S."/>
            <person name="Heiman D."/>
            <person name="Howarth C."/>
            <person name="Larson L."/>
            <person name="Lui A."/>
            <person name="MacDonald P.J.P."/>
            <person name="Montmayeur A."/>
            <person name="Murphy C."/>
            <person name="Neiman D."/>
            <person name="Pearson M."/>
            <person name="Priest M."/>
            <person name="Roberts A."/>
            <person name="Saif S."/>
            <person name="Shea T."/>
            <person name="Shenoy N."/>
            <person name="Sisk P."/>
            <person name="Stolte C."/>
            <person name="Sykes S."/>
            <person name="Wortman J."/>
            <person name="Nusbaum C."/>
            <person name="Birren B."/>
        </authorList>
    </citation>
    <scope>NUCLEOTIDE SEQUENCE [LARGE SCALE GENOMIC DNA]</scope>
    <source>
        <strain evidence="1 2">1_3_50AFAA</strain>
    </source>
</reference>
<dbReference type="AlphaFoldDB" id="A0A096B1Y0"/>
<proteinExistence type="predicted"/>